<keyword evidence="3" id="KW-1185">Reference proteome</keyword>
<dbReference type="RefSeq" id="WP_311707532.1">
    <property type="nucleotide sequence ID" value="NZ_JAVREL010000020.1"/>
</dbReference>
<name>A0ABU2MXP4_9ACTN</name>
<proteinExistence type="predicted"/>
<evidence type="ECO:0000313" key="3">
    <source>
        <dbReference type="Proteomes" id="UP001183246"/>
    </source>
</evidence>
<feature type="compositionally biased region" description="Low complexity" evidence="1">
    <location>
        <begin position="203"/>
        <end position="212"/>
    </location>
</feature>
<organism evidence="2 3">
    <name type="scientific">Streptomyces litchfieldiae</name>
    <dbReference type="NCBI Taxonomy" id="3075543"/>
    <lineage>
        <taxon>Bacteria</taxon>
        <taxon>Bacillati</taxon>
        <taxon>Actinomycetota</taxon>
        <taxon>Actinomycetes</taxon>
        <taxon>Kitasatosporales</taxon>
        <taxon>Streptomycetaceae</taxon>
        <taxon>Streptomyces</taxon>
    </lineage>
</organism>
<feature type="compositionally biased region" description="Basic residues" evidence="1">
    <location>
        <begin position="191"/>
        <end position="202"/>
    </location>
</feature>
<comment type="caution">
    <text evidence="2">The sequence shown here is derived from an EMBL/GenBank/DDBJ whole genome shotgun (WGS) entry which is preliminary data.</text>
</comment>
<evidence type="ECO:0000256" key="1">
    <source>
        <dbReference type="SAM" id="MobiDB-lite"/>
    </source>
</evidence>
<evidence type="ECO:0000313" key="2">
    <source>
        <dbReference type="EMBL" id="MDT0346406.1"/>
    </source>
</evidence>
<dbReference type="Proteomes" id="UP001183246">
    <property type="component" value="Unassembled WGS sequence"/>
</dbReference>
<protein>
    <submittedName>
        <fullName evidence="2">Uncharacterized protein</fullName>
    </submittedName>
</protein>
<sequence>MEPLFRMLLVRPAVGAGAPLRPIALGDETPLAQIFASAAEDRPAVLKRTAADVAGSARMVRRSGDLDSAPRLAAFAAALKDLLAGPGPVGRAEVVAAARAAFGAAPDDATVAAQLGQDRARLVESILAIKLLPELHRLPLAELVDSLRLIALIRRTAEDTDFPEGPEELRRALVAPVRLPGDGRVTPGPRRPARPTRGRRRSGTASSGSWWTGIAGWTTPSRSCTPCRERP</sequence>
<reference evidence="3" key="1">
    <citation type="submission" date="2023-07" db="EMBL/GenBank/DDBJ databases">
        <title>30 novel species of actinomycetes from the DSMZ collection.</title>
        <authorList>
            <person name="Nouioui I."/>
        </authorList>
    </citation>
    <scope>NUCLEOTIDE SEQUENCE [LARGE SCALE GENOMIC DNA]</scope>
    <source>
        <strain evidence="3">DSM 44938</strain>
    </source>
</reference>
<feature type="region of interest" description="Disordered" evidence="1">
    <location>
        <begin position="177"/>
        <end position="231"/>
    </location>
</feature>
<dbReference type="EMBL" id="JAVREL010000020">
    <property type="protein sequence ID" value="MDT0346406.1"/>
    <property type="molecule type" value="Genomic_DNA"/>
</dbReference>
<gene>
    <name evidence="2" type="ORF">RM590_28035</name>
</gene>
<accession>A0ABU2MXP4</accession>